<dbReference type="Gene3D" id="3.40.50.880">
    <property type="match status" value="1"/>
</dbReference>
<dbReference type="SUPFAM" id="SSF52317">
    <property type="entry name" value="Class I glutamine amidotransferase-like"/>
    <property type="match status" value="1"/>
</dbReference>
<accession>A0A517ZVB1</accession>
<dbReference type="RefSeq" id="WP_145378910.1">
    <property type="nucleotide sequence ID" value="NZ_CP036276.1"/>
</dbReference>
<dbReference type="PANTHER" id="PTHR37947">
    <property type="entry name" value="BLL2462 PROTEIN"/>
    <property type="match status" value="1"/>
</dbReference>
<feature type="transmembrane region" description="Helical" evidence="1">
    <location>
        <begin position="48"/>
        <end position="69"/>
    </location>
</feature>
<keyword evidence="1" id="KW-0472">Membrane</keyword>
<organism evidence="2 3">
    <name type="scientific">Symmachiella dynata</name>
    <dbReference type="NCBI Taxonomy" id="2527995"/>
    <lineage>
        <taxon>Bacteria</taxon>
        <taxon>Pseudomonadati</taxon>
        <taxon>Planctomycetota</taxon>
        <taxon>Planctomycetia</taxon>
        <taxon>Planctomycetales</taxon>
        <taxon>Planctomycetaceae</taxon>
        <taxon>Symmachiella</taxon>
    </lineage>
</organism>
<gene>
    <name evidence="2" type="ORF">Mal52_49110</name>
</gene>
<protein>
    <recommendedName>
        <fullName evidence="4">VWFA domain-containing protein</fullName>
    </recommendedName>
</protein>
<dbReference type="AlphaFoldDB" id="A0A517ZVB1"/>
<evidence type="ECO:0000256" key="1">
    <source>
        <dbReference type="SAM" id="Phobius"/>
    </source>
</evidence>
<reference evidence="2 3" key="1">
    <citation type="submission" date="2019-02" db="EMBL/GenBank/DDBJ databases">
        <title>Deep-cultivation of Planctomycetes and their phenomic and genomic characterization uncovers novel biology.</title>
        <authorList>
            <person name="Wiegand S."/>
            <person name="Jogler M."/>
            <person name="Boedeker C."/>
            <person name="Pinto D."/>
            <person name="Vollmers J."/>
            <person name="Rivas-Marin E."/>
            <person name="Kohn T."/>
            <person name="Peeters S.H."/>
            <person name="Heuer A."/>
            <person name="Rast P."/>
            <person name="Oberbeckmann S."/>
            <person name="Bunk B."/>
            <person name="Jeske O."/>
            <person name="Meyerdierks A."/>
            <person name="Storesund J.E."/>
            <person name="Kallscheuer N."/>
            <person name="Luecker S."/>
            <person name="Lage O.M."/>
            <person name="Pohl T."/>
            <person name="Merkel B.J."/>
            <person name="Hornburger P."/>
            <person name="Mueller R.-W."/>
            <person name="Bruemmer F."/>
            <person name="Labrenz M."/>
            <person name="Spormann A.M."/>
            <person name="Op den Camp H."/>
            <person name="Overmann J."/>
            <person name="Amann R."/>
            <person name="Jetten M.S.M."/>
            <person name="Mascher T."/>
            <person name="Medema M.H."/>
            <person name="Devos D.P."/>
            <person name="Kaster A.-K."/>
            <person name="Ovreas L."/>
            <person name="Rohde M."/>
            <person name="Galperin M.Y."/>
            <person name="Jogler C."/>
        </authorList>
    </citation>
    <scope>NUCLEOTIDE SEQUENCE [LARGE SCALE GENOMIC DNA]</scope>
    <source>
        <strain evidence="2 3">Mal52</strain>
    </source>
</reference>
<dbReference type="Proteomes" id="UP000319383">
    <property type="component" value="Chromosome"/>
</dbReference>
<keyword evidence="1" id="KW-1133">Transmembrane helix</keyword>
<proteinExistence type="predicted"/>
<evidence type="ECO:0000313" key="2">
    <source>
        <dbReference type="EMBL" id="QDU46391.1"/>
    </source>
</evidence>
<feature type="transmembrane region" description="Helical" evidence="1">
    <location>
        <begin position="20"/>
        <end position="39"/>
    </location>
</feature>
<evidence type="ECO:0008006" key="4">
    <source>
        <dbReference type="Google" id="ProtNLM"/>
    </source>
</evidence>
<dbReference type="PANTHER" id="PTHR37947:SF1">
    <property type="entry name" value="BLL2462 PROTEIN"/>
    <property type="match status" value="1"/>
</dbReference>
<dbReference type="KEGG" id="sdyn:Mal52_49110"/>
<dbReference type="EMBL" id="CP036276">
    <property type="protein sequence ID" value="QDU46391.1"/>
    <property type="molecule type" value="Genomic_DNA"/>
</dbReference>
<evidence type="ECO:0000313" key="3">
    <source>
        <dbReference type="Proteomes" id="UP000319383"/>
    </source>
</evidence>
<keyword evidence="3" id="KW-1185">Reference proteome</keyword>
<name>A0A517ZVB1_9PLAN</name>
<keyword evidence="1" id="KW-0812">Transmembrane</keyword>
<sequence>MTAPQTETIEKFAFEGPITVTQAVLLAAVLAALFGWTIWREGRLTRRWLIPLFWVLRAAMLGVVLWMLLGPTHVTIKQHSTPRTIAIFADNSGSMEVVDAPRALEDWRWALARRKSAALHPLQACDRARISAVAAEQHFRSATDALDRGVQDNSLGRAVAASHRCALRLQEYLETVKDLPASSRFTAIVQDQLKDIGVLIPELGTLSEELQSSPLVPQDGTAKMYAMLPRLERVTRGVERLSVMADQEGDAFFNSQSNTPLQSELAYSRRDKVMQLLNSAEETWLKELSESVRIRRYLLSDAANAVADATWEIPEDPATAEANDDPAQRITNLTAGLEQLSRDAAGEDVAAALIFSDGRHNAVEGRTPRDVAAGLGKLPVHVVPLGMADMLRDVIVHHVDAPPAVAKDDLISIEAIVTTYKCEGETLDIELLHQDRVIDQQQITVSSDRADHRVLFSKVADEYGRHAFQLRVKPLVDETNNDNNYAAFEVETIEDSIRVLLADNLPRWEFRYLSNLFTRDKSLEYEQLLFAPEIAGTGRLQRLPEFPRKVEEWSYYRMVILGDVTPRQLDQDSQEALREYVTRQGGTLVIIAGQEAMPHAFRGDPLEELIPVEESSEIADRKNGFHLQLTAEGKLADALQIGEDAFSGDRIWQEMSHSLPVYSMSDYSQPKPTSHTLIRAVAASGTESGDSGRAFLCWQMVGRGRVVYLSAPTTYQLRIRNGDRYHHQFWGQLIRWAIARDLSTGSKTVRIQTDKSTYNTGEGVEAIVQLRTLNGAPFTGAQLEARAQQNGKVAASVSLTEDTNIPGRYTGRFDGLAVGSYAVAVTGGEVEELLRSEKAEGPIETPISIDPTLSMEMGDTRSNRPLLAQIAELTGGQVVPPTAVSEVLQTINLSPHVTEETSRQAMWDSWFCIWVIFICLAVEWTIRKMTGLA</sequence>
<dbReference type="InterPro" id="IPR029062">
    <property type="entry name" value="Class_I_gatase-like"/>
</dbReference>